<dbReference type="Proteomes" id="UP001632038">
    <property type="component" value="Unassembled WGS sequence"/>
</dbReference>
<evidence type="ECO:0000256" key="11">
    <source>
        <dbReference type="ARBA" id="ARBA00022833"/>
    </source>
</evidence>
<evidence type="ECO:0000256" key="10">
    <source>
        <dbReference type="ARBA" id="ARBA00022786"/>
    </source>
</evidence>
<keyword evidence="10 15" id="KW-0833">Ubl conjugation pathway</keyword>
<evidence type="ECO:0000313" key="18">
    <source>
        <dbReference type="EMBL" id="KAL3620455.1"/>
    </source>
</evidence>
<keyword evidence="19" id="KW-1185">Reference proteome</keyword>
<feature type="domain" description="Non-structural maintenance of chromosomes element 1 RING C4HC3-type" evidence="17">
    <location>
        <begin position="205"/>
        <end position="248"/>
    </location>
</feature>
<reference evidence="19" key="1">
    <citation type="journal article" date="2024" name="IScience">
        <title>Strigolactones Initiate the Formation of Haustorium-like Structures in Castilleja.</title>
        <authorList>
            <person name="Buerger M."/>
            <person name="Peterson D."/>
            <person name="Chory J."/>
        </authorList>
    </citation>
    <scope>NUCLEOTIDE SEQUENCE [LARGE SCALE GENOMIC DNA]</scope>
</reference>
<dbReference type="PANTHER" id="PTHR20973">
    <property type="entry name" value="NON-SMC ELEMENT 1-RELATED"/>
    <property type="match status" value="1"/>
</dbReference>
<evidence type="ECO:0000256" key="14">
    <source>
        <dbReference type="ARBA" id="ARBA00023242"/>
    </source>
</evidence>
<protein>
    <recommendedName>
        <fullName evidence="5 15">Non-structural maintenance of chromosomes element 1 homolog</fullName>
        <ecNumber evidence="4 15">2.3.2.27</ecNumber>
    </recommendedName>
</protein>
<dbReference type="EC" id="2.3.2.27" evidence="4 15"/>
<dbReference type="InterPro" id="IPR011513">
    <property type="entry name" value="Nse1"/>
</dbReference>
<dbReference type="Pfam" id="PF08746">
    <property type="entry name" value="zf-RING-like"/>
    <property type="match status" value="1"/>
</dbReference>
<dbReference type="GO" id="GO:0006310">
    <property type="term" value="P:DNA recombination"/>
    <property type="evidence" value="ECO:0007669"/>
    <property type="project" value="UniProtKB-KW"/>
</dbReference>
<evidence type="ECO:0000256" key="3">
    <source>
        <dbReference type="ARBA" id="ARBA00010258"/>
    </source>
</evidence>
<evidence type="ECO:0000256" key="1">
    <source>
        <dbReference type="ARBA" id="ARBA00000900"/>
    </source>
</evidence>
<dbReference type="Pfam" id="PF07574">
    <property type="entry name" value="SMC_Nse1"/>
    <property type="match status" value="1"/>
</dbReference>
<dbReference type="InterPro" id="IPR036388">
    <property type="entry name" value="WH-like_DNA-bd_sf"/>
</dbReference>
<dbReference type="CDD" id="cd16493">
    <property type="entry name" value="RING-CH-C4HC3_NSE1"/>
    <property type="match status" value="1"/>
</dbReference>
<dbReference type="GO" id="GO:0008270">
    <property type="term" value="F:zinc ion binding"/>
    <property type="evidence" value="ECO:0007669"/>
    <property type="project" value="UniProtKB-KW"/>
</dbReference>
<comment type="catalytic activity">
    <reaction evidence="1 15">
        <text>S-ubiquitinyl-[E2 ubiquitin-conjugating enzyme]-L-cysteine + [acceptor protein]-L-lysine = [E2 ubiquitin-conjugating enzyme]-L-cysteine + N(6)-ubiquitinyl-[acceptor protein]-L-lysine.</text>
        <dbReference type="EC" id="2.3.2.27"/>
    </reaction>
</comment>
<keyword evidence="7 15" id="KW-0479">Metal-binding</keyword>
<keyword evidence="8 15" id="KW-0227">DNA damage</keyword>
<evidence type="ECO:0000259" key="17">
    <source>
        <dbReference type="Pfam" id="PF08746"/>
    </source>
</evidence>
<feature type="region of interest" description="Disordered" evidence="16">
    <location>
        <begin position="263"/>
        <end position="327"/>
    </location>
</feature>
<evidence type="ECO:0000256" key="4">
    <source>
        <dbReference type="ARBA" id="ARBA00012483"/>
    </source>
</evidence>
<dbReference type="GO" id="GO:0006281">
    <property type="term" value="P:DNA repair"/>
    <property type="evidence" value="ECO:0007669"/>
    <property type="project" value="UniProtKB-UniRule"/>
</dbReference>
<comment type="subunit">
    <text evidence="15">Component of the Smc5-Smc6 complex.</text>
</comment>
<evidence type="ECO:0000313" key="19">
    <source>
        <dbReference type="Proteomes" id="UP001632038"/>
    </source>
</evidence>
<feature type="compositionally biased region" description="Basic residues" evidence="16">
    <location>
        <begin position="316"/>
        <end position="327"/>
    </location>
</feature>
<evidence type="ECO:0000256" key="9">
    <source>
        <dbReference type="ARBA" id="ARBA00022771"/>
    </source>
</evidence>
<evidence type="ECO:0000256" key="5">
    <source>
        <dbReference type="ARBA" id="ARBA00019422"/>
    </source>
</evidence>
<dbReference type="Gene3D" id="3.30.40.10">
    <property type="entry name" value="Zinc/RING finger domain, C3HC4 (zinc finger)"/>
    <property type="match status" value="1"/>
</dbReference>
<keyword evidence="12 15" id="KW-0233">DNA recombination</keyword>
<evidence type="ECO:0000256" key="8">
    <source>
        <dbReference type="ARBA" id="ARBA00022763"/>
    </source>
</evidence>
<comment type="subcellular location">
    <subcellularLocation>
        <location evidence="2 15">Nucleus</location>
    </subcellularLocation>
</comment>
<evidence type="ECO:0000256" key="7">
    <source>
        <dbReference type="ARBA" id="ARBA00022723"/>
    </source>
</evidence>
<evidence type="ECO:0000256" key="2">
    <source>
        <dbReference type="ARBA" id="ARBA00004123"/>
    </source>
</evidence>
<evidence type="ECO:0000256" key="15">
    <source>
        <dbReference type="RuleBase" id="RU368018"/>
    </source>
</evidence>
<dbReference type="SUPFAM" id="SSF57850">
    <property type="entry name" value="RING/U-box"/>
    <property type="match status" value="1"/>
</dbReference>
<proteinExistence type="inferred from homology"/>
<evidence type="ECO:0000256" key="12">
    <source>
        <dbReference type="ARBA" id="ARBA00023172"/>
    </source>
</evidence>
<keyword evidence="9 15" id="KW-0863">Zinc-finger</keyword>
<comment type="caution">
    <text evidence="18">The sequence shown here is derived from an EMBL/GenBank/DDBJ whole genome shotgun (WGS) entry which is preliminary data.</text>
</comment>
<dbReference type="InterPro" id="IPR014857">
    <property type="entry name" value="Nse1_RING_C4HC3-type"/>
</dbReference>
<dbReference type="InterPro" id="IPR013083">
    <property type="entry name" value="Znf_RING/FYVE/PHD"/>
</dbReference>
<dbReference type="GO" id="GO:0061630">
    <property type="term" value="F:ubiquitin protein ligase activity"/>
    <property type="evidence" value="ECO:0007669"/>
    <property type="project" value="UniProtKB-EC"/>
</dbReference>
<dbReference type="PANTHER" id="PTHR20973:SF0">
    <property type="entry name" value="NON-STRUCTURAL MAINTENANCE OF CHROMOSOMES ELEMENT 1 HOMOLOG"/>
    <property type="match status" value="1"/>
</dbReference>
<keyword evidence="6 15" id="KW-0808">Transferase</keyword>
<dbReference type="GO" id="GO:0005634">
    <property type="term" value="C:nucleus"/>
    <property type="evidence" value="ECO:0007669"/>
    <property type="project" value="UniProtKB-SubCell"/>
</dbReference>
<dbReference type="EMBL" id="JAVIJP010000066">
    <property type="protein sequence ID" value="KAL3620455.1"/>
    <property type="molecule type" value="Genomic_DNA"/>
</dbReference>
<keyword evidence="11 15" id="KW-0862">Zinc</keyword>
<gene>
    <name evidence="18" type="ORF">CASFOL_035367</name>
</gene>
<evidence type="ECO:0000256" key="6">
    <source>
        <dbReference type="ARBA" id="ARBA00022679"/>
    </source>
</evidence>
<keyword evidence="13 15" id="KW-0234">DNA repair</keyword>
<evidence type="ECO:0000256" key="13">
    <source>
        <dbReference type="ARBA" id="ARBA00023204"/>
    </source>
</evidence>
<dbReference type="AlphaFoldDB" id="A0ABD3BUS1"/>
<accession>A0ABD3BUS1</accession>
<keyword evidence="14 15" id="KW-0539">Nucleus</keyword>
<dbReference type="GO" id="GO:0030915">
    <property type="term" value="C:Smc5-Smc6 complex"/>
    <property type="evidence" value="ECO:0007669"/>
    <property type="project" value="UniProtKB-UniRule"/>
</dbReference>
<dbReference type="Gene3D" id="3.90.1150.220">
    <property type="match status" value="1"/>
</dbReference>
<sequence>MSSLSWRHQTLIQTLLSRGPLKENEFRSIFSQIIGKSHTQRGSQQQIFDDYLRKINTELGYVQLELRACRNQYNGSVYYGVVNNVSDDQSKLGTKYTVPQIAYYKGIVESIIQDAEAGGCISNIDALNIRLETQIQGMTDAESQGGPSQIPPAFKNFSMSQKEKTLELLLKDQWLSAVPDEKIGIGVRSFLDLRSWFRSNEVPTCEVCNEAAVKAQLCKNEACNVRLHQYCLEKKFSQRRVEKVCPGCGTQWLGSKVKAEALATETSDDENMPSQNTQHRDRSAKKRRRVYREEDDADVAGPDSSVPLAAVSDRKRVTRRSARLSGN</sequence>
<organism evidence="18 19">
    <name type="scientific">Castilleja foliolosa</name>
    <dbReference type="NCBI Taxonomy" id="1961234"/>
    <lineage>
        <taxon>Eukaryota</taxon>
        <taxon>Viridiplantae</taxon>
        <taxon>Streptophyta</taxon>
        <taxon>Embryophyta</taxon>
        <taxon>Tracheophyta</taxon>
        <taxon>Spermatophyta</taxon>
        <taxon>Magnoliopsida</taxon>
        <taxon>eudicotyledons</taxon>
        <taxon>Gunneridae</taxon>
        <taxon>Pentapetalae</taxon>
        <taxon>asterids</taxon>
        <taxon>lamiids</taxon>
        <taxon>Lamiales</taxon>
        <taxon>Orobanchaceae</taxon>
        <taxon>Pedicularideae</taxon>
        <taxon>Castillejinae</taxon>
        <taxon>Castilleja</taxon>
    </lineage>
</organism>
<comment type="similarity">
    <text evidence="3 15">Belongs to the NSE1 family.</text>
</comment>
<evidence type="ECO:0000256" key="16">
    <source>
        <dbReference type="SAM" id="MobiDB-lite"/>
    </source>
</evidence>
<dbReference type="Gene3D" id="1.10.10.10">
    <property type="entry name" value="Winged helix-like DNA-binding domain superfamily/Winged helix DNA-binding domain"/>
    <property type="match status" value="1"/>
</dbReference>
<name>A0ABD3BUS1_9LAMI</name>